<dbReference type="CDD" id="cd06263">
    <property type="entry name" value="MAM"/>
    <property type="match status" value="3"/>
</dbReference>
<dbReference type="SUPFAM" id="SSF49899">
    <property type="entry name" value="Concanavalin A-like lectins/glucanases"/>
    <property type="match status" value="4"/>
</dbReference>
<dbReference type="PROSITE" id="PS50068">
    <property type="entry name" value="LDLRA_2"/>
    <property type="match status" value="2"/>
</dbReference>
<evidence type="ECO:0000256" key="4">
    <source>
        <dbReference type="SAM" id="Phobius"/>
    </source>
</evidence>
<dbReference type="Pfam" id="PF00629">
    <property type="entry name" value="MAM"/>
    <property type="match status" value="4"/>
</dbReference>
<organism evidence="6 7">
    <name type="scientific">Taeniopygia guttata</name>
    <name type="common">Zebra finch</name>
    <name type="synonym">Poephila guttata</name>
    <dbReference type="NCBI Taxonomy" id="59729"/>
    <lineage>
        <taxon>Eukaryota</taxon>
        <taxon>Metazoa</taxon>
        <taxon>Chordata</taxon>
        <taxon>Craniata</taxon>
        <taxon>Vertebrata</taxon>
        <taxon>Euteleostomi</taxon>
        <taxon>Archelosauria</taxon>
        <taxon>Archosauria</taxon>
        <taxon>Dinosauria</taxon>
        <taxon>Saurischia</taxon>
        <taxon>Theropoda</taxon>
        <taxon>Coelurosauria</taxon>
        <taxon>Aves</taxon>
        <taxon>Neognathae</taxon>
        <taxon>Neoaves</taxon>
        <taxon>Telluraves</taxon>
        <taxon>Australaves</taxon>
        <taxon>Passeriformes</taxon>
        <taxon>Passeroidea</taxon>
        <taxon>Estrildidae</taxon>
        <taxon>Estrildinae</taxon>
        <taxon>Taeniopygia</taxon>
    </lineage>
</organism>
<evidence type="ECO:0000259" key="5">
    <source>
        <dbReference type="PROSITE" id="PS50060"/>
    </source>
</evidence>
<name>H0YW58_TAEGU</name>
<dbReference type="PROSITE" id="PS50060">
    <property type="entry name" value="MAM_2"/>
    <property type="match status" value="4"/>
</dbReference>
<protein>
    <submittedName>
        <fullName evidence="6">MAM domain containing 4</fullName>
    </submittedName>
</protein>
<dbReference type="InterPro" id="IPR013320">
    <property type="entry name" value="ConA-like_dom_sf"/>
</dbReference>
<dbReference type="PRINTS" id="PR00261">
    <property type="entry name" value="LDLRECEPTOR"/>
</dbReference>
<accession>H0YW58</accession>
<dbReference type="InterPro" id="IPR036055">
    <property type="entry name" value="LDL_receptor-like_sf"/>
</dbReference>
<keyword evidence="4" id="KW-0472">Membrane</keyword>
<dbReference type="AlphaFoldDB" id="H0YW58"/>
<feature type="compositionally biased region" description="Polar residues" evidence="3">
    <location>
        <begin position="729"/>
        <end position="743"/>
    </location>
</feature>
<evidence type="ECO:0000256" key="1">
    <source>
        <dbReference type="ARBA" id="ARBA00023157"/>
    </source>
</evidence>
<reference evidence="6 7" key="1">
    <citation type="journal article" date="2010" name="Nature">
        <title>The genome of a songbird.</title>
        <authorList>
            <person name="Warren W.C."/>
            <person name="Clayton D.F."/>
            <person name="Ellegren H."/>
            <person name="Arnold A.P."/>
            <person name="Hillier L.W."/>
            <person name="Kunstner A."/>
            <person name="Searle S."/>
            <person name="White S."/>
            <person name="Vilella A.J."/>
            <person name="Fairley S."/>
            <person name="Heger A."/>
            <person name="Kong L."/>
            <person name="Ponting C.P."/>
            <person name="Jarvis E.D."/>
            <person name="Mello C.V."/>
            <person name="Minx P."/>
            <person name="Lovell P."/>
            <person name="Velho T.A."/>
            <person name="Ferris M."/>
            <person name="Balakrishnan C.N."/>
            <person name="Sinha S."/>
            <person name="Blatti C."/>
            <person name="London S.E."/>
            <person name="Li Y."/>
            <person name="Lin Y.C."/>
            <person name="George J."/>
            <person name="Sweedler J."/>
            <person name="Southey B."/>
            <person name="Gunaratne P."/>
            <person name="Watson M."/>
            <person name="Nam K."/>
            <person name="Backstrom N."/>
            <person name="Smeds L."/>
            <person name="Nabholz B."/>
            <person name="Itoh Y."/>
            <person name="Whitney O."/>
            <person name="Pfenning A.R."/>
            <person name="Howard J."/>
            <person name="Volker M."/>
            <person name="Skinner B.M."/>
            <person name="Griffin D.K."/>
            <person name="Ye L."/>
            <person name="McLaren W.M."/>
            <person name="Flicek P."/>
            <person name="Quesada V."/>
            <person name="Velasco G."/>
            <person name="Lopez-Otin C."/>
            <person name="Puente X.S."/>
            <person name="Olender T."/>
            <person name="Lancet D."/>
            <person name="Smit A.F."/>
            <person name="Hubley R."/>
            <person name="Konkel M.K."/>
            <person name="Walker J.A."/>
            <person name="Batzer M.A."/>
            <person name="Gu W."/>
            <person name="Pollock D.D."/>
            <person name="Chen L."/>
            <person name="Cheng Z."/>
            <person name="Eichler E.E."/>
            <person name="Stapley J."/>
            <person name="Slate J."/>
            <person name="Ekblom R."/>
            <person name="Birkhead T."/>
            <person name="Burke T."/>
            <person name="Burt D."/>
            <person name="Scharff C."/>
            <person name="Adam I."/>
            <person name="Richard H."/>
            <person name="Sultan M."/>
            <person name="Soldatov A."/>
            <person name="Lehrach H."/>
            <person name="Edwards S.V."/>
            <person name="Yang S.P."/>
            <person name="Li X."/>
            <person name="Graves T."/>
            <person name="Fulton L."/>
            <person name="Nelson J."/>
            <person name="Chinwalla A."/>
            <person name="Hou S."/>
            <person name="Mardis E.R."/>
            <person name="Wilson R.K."/>
        </authorList>
    </citation>
    <scope>NUCLEOTIDE SEQUENCE [LARGE SCALE GENOMIC DNA]</scope>
</reference>
<feature type="domain" description="MAM" evidence="5">
    <location>
        <begin position="558"/>
        <end position="712"/>
    </location>
</feature>
<feature type="disulfide bond" evidence="2">
    <location>
        <begin position="369"/>
        <end position="387"/>
    </location>
</feature>
<dbReference type="PROSITE" id="PS01209">
    <property type="entry name" value="LDLRA_1"/>
    <property type="match status" value="2"/>
</dbReference>
<keyword evidence="4" id="KW-1133">Transmembrane helix</keyword>
<feature type="region of interest" description="Disordered" evidence="3">
    <location>
        <begin position="729"/>
        <end position="752"/>
    </location>
</feature>
<dbReference type="Pfam" id="PF00057">
    <property type="entry name" value="Ldl_recept_a"/>
    <property type="match status" value="2"/>
</dbReference>
<evidence type="ECO:0000313" key="6">
    <source>
        <dbReference type="Ensembl" id="ENSTGUP00000002531.2"/>
    </source>
</evidence>
<dbReference type="InParanoid" id="H0YW58"/>
<dbReference type="OMA" id="DLCGWYQ"/>
<feature type="disulfide bond" evidence="2">
    <location>
        <begin position="381"/>
        <end position="396"/>
    </location>
</feature>
<dbReference type="Gene3D" id="4.10.400.10">
    <property type="entry name" value="Low-density Lipoprotein Receptor"/>
    <property type="match status" value="2"/>
</dbReference>
<dbReference type="InterPro" id="IPR023415">
    <property type="entry name" value="LDLR_class-A_CS"/>
</dbReference>
<feature type="disulfide bond" evidence="2">
    <location>
        <begin position="198"/>
        <end position="216"/>
    </location>
</feature>
<evidence type="ECO:0000313" key="7">
    <source>
        <dbReference type="Proteomes" id="UP000007754"/>
    </source>
</evidence>
<dbReference type="InterPro" id="IPR002172">
    <property type="entry name" value="LDrepeatLR_classA_rpt"/>
</dbReference>
<dbReference type="Proteomes" id="UP000007754">
    <property type="component" value="Chromosome 17"/>
</dbReference>
<reference evidence="6" key="3">
    <citation type="submission" date="2025-09" db="UniProtKB">
        <authorList>
            <consortium name="Ensembl"/>
        </authorList>
    </citation>
    <scope>IDENTIFICATION</scope>
</reference>
<keyword evidence="7" id="KW-1185">Reference proteome</keyword>
<dbReference type="PANTHER" id="PTHR23282">
    <property type="entry name" value="APICAL ENDOSOMAL GLYCOPROTEIN PRECURSOR"/>
    <property type="match status" value="1"/>
</dbReference>
<evidence type="ECO:0000256" key="3">
    <source>
        <dbReference type="SAM" id="MobiDB-lite"/>
    </source>
</evidence>
<feature type="disulfide bond" evidence="2">
    <location>
        <begin position="362"/>
        <end position="374"/>
    </location>
</feature>
<dbReference type="Ensembl" id="ENSTGUT00000002555.2">
    <property type="protein sequence ID" value="ENSTGUP00000002531.2"/>
    <property type="gene ID" value="ENSTGUG00000002460.2"/>
</dbReference>
<dbReference type="SMART" id="SM00192">
    <property type="entry name" value="LDLa"/>
    <property type="match status" value="2"/>
</dbReference>
<dbReference type="SMART" id="SM00137">
    <property type="entry name" value="MAM"/>
    <property type="match status" value="3"/>
</dbReference>
<feature type="domain" description="MAM" evidence="5">
    <location>
        <begin position="61"/>
        <end position="152"/>
    </location>
</feature>
<feature type="disulfide bond" evidence="2">
    <location>
        <begin position="191"/>
        <end position="203"/>
    </location>
</feature>
<feature type="transmembrane region" description="Helical" evidence="4">
    <location>
        <begin position="1007"/>
        <end position="1029"/>
    </location>
</feature>
<feature type="domain" description="MAM" evidence="5">
    <location>
        <begin position="852"/>
        <end position="939"/>
    </location>
</feature>
<dbReference type="GeneTree" id="ENSGT00940000162046"/>
<dbReference type="PANTHER" id="PTHR23282:SF129">
    <property type="entry name" value="APICAL ENDOSOMAL GLYCOPROTEIN"/>
    <property type="match status" value="1"/>
</dbReference>
<dbReference type="InterPro" id="IPR000998">
    <property type="entry name" value="MAM_dom"/>
</dbReference>
<dbReference type="CDD" id="cd00112">
    <property type="entry name" value="LDLa"/>
    <property type="match status" value="2"/>
</dbReference>
<dbReference type="InterPro" id="IPR051560">
    <property type="entry name" value="MAM_domain-containing"/>
</dbReference>
<feature type="domain" description="MAM" evidence="5">
    <location>
        <begin position="714"/>
        <end position="850"/>
    </location>
</feature>
<sequence>QVSMGHLAPAPRTVLPSGSVVVNSCGSMAEQLCNFVCDCSDCSDENQCGYLRGSAVLGTPFTCDFEDSDCGWQDVGTSMYGWVRGRASLATWGMGPHSDHTVGTDLGKWELLGEQALGTHTKTAATAWLRSPEMREAAATCEIRTWYHLSGSCESTQGGHRNDMGVLTMSLWGQPPADMCPPTPEVGQQACGAQASRCHRGSCLEQQRFCDGTDDCGDGSDEDMAQCSEHPWPWGGVLRMAPHSPSVGCRGLCAPALRAQPPPNPQLVLYCHLHGSATSNLSISYVTNSTKHLMRERIGDLGSCWVRERVDFNVTDPFKVGSCCAGGSWAAPRVRDHSCVQGQHRPPSPLGPCQPTLCASPCAADEVSCASGDCIAAELACDFADTCADGSDEKHCGESQGRHLHTYPSSAGDQAGMAGTRTFLVLQTGEGQMVGPAKARSPPLGPSGPACTMEMSYHIHSDPQGNLLTTGGHVHVPIGERSRAFQVCWMHRDQPGGLSVGQCQCCWASQAHGCCPQVELLALVDLQGLASVSVDNVTFKQCYLDVVSPTAAGMARELSCNFERGMCGWYQDLSSDFKWVHSTGQGQGSDHTTGSGYFLSVDSSVPWSHGQQAQLLTSRQEPAAAPHCLSFWYRLAGPQIGTLNLKLRPEGGEEVVLWTRRGTQGSLWHQAWATLPSTGQQRYQVAFEVLHDGFLGDVGLDDITHTAGPCGAKLSCSFEVEGCGLTASGEGTWQRQSNSTGTTAGPVADHTTGTSAGHYMVVNTGRVSLPAGHTAALTSQPYQSSVSVQCLAFWYQLSAGTPGEHHLDACGLPASASHLAQVVFEAVGAGGDHGYIALDDLHVSEGACPKPASCDFEQDTCGWSSPSDPRLHSFAWGWKSGITLAKYPGPEQDHTLGTRNGHYMHFDTSMLGARGTSALLESPPLPAATDCCLRFWYHMDIPEHLCKHCRDSEEGSVAPWVSCMGVGASVFLTCGPRTLCFNSGWAVALAHSLWKPSGSFGSFVAEVVLGVLLALVIVALMAAWGWYWLKQTSLITPDVLKRRFSESSANASGSP</sequence>
<dbReference type="SUPFAM" id="SSF57424">
    <property type="entry name" value="LDL receptor-like module"/>
    <property type="match status" value="2"/>
</dbReference>
<evidence type="ECO:0000256" key="2">
    <source>
        <dbReference type="PROSITE-ProRule" id="PRU00124"/>
    </source>
</evidence>
<keyword evidence="4" id="KW-0812">Transmembrane</keyword>
<keyword evidence="1 2" id="KW-1015">Disulfide bond</keyword>
<dbReference type="GO" id="GO:0016020">
    <property type="term" value="C:membrane"/>
    <property type="evidence" value="ECO:0007669"/>
    <property type="project" value="InterPro"/>
</dbReference>
<comment type="caution">
    <text evidence="2">Lacks conserved residue(s) required for the propagation of feature annotation.</text>
</comment>
<dbReference type="Gene3D" id="2.60.120.200">
    <property type="match status" value="4"/>
</dbReference>
<proteinExistence type="predicted"/>
<reference evidence="6" key="2">
    <citation type="submission" date="2025-08" db="UniProtKB">
        <authorList>
            <consortium name="Ensembl"/>
        </authorList>
    </citation>
    <scope>IDENTIFICATION</scope>
</reference>